<protein>
    <submittedName>
        <fullName evidence="1">SAM-dependent methyltransferase</fullName>
    </submittedName>
</protein>
<dbReference type="AlphaFoldDB" id="A0A0F6CKP2"/>
<dbReference type="Pfam" id="PF04816">
    <property type="entry name" value="TrmK"/>
    <property type="match status" value="1"/>
</dbReference>
<dbReference type="HOGENOM" id="CLU_071037_0_1_14"/>
<dbReference type="Gene3D" id="3.40.50.150">
    <property type="entry name" value="Vaccinia Virus protein VP39"/>
    <property type="match status" value="1"/>
</dbReference>
<dbReference type="PANTHER" id="PTHR38451:SF1">
    <property type="entry name" value="TRNA (ADENINE(22)-N(1))-METHYLTRANSFERASE"/>
    <property type="match status" value="1"/>
</dbReference>
<dbReference type="EMBL" id="CP006916">
    <property type="protein sequence ID" value="AHB99664.1"/>
    <property type="molecule type" value="Genomic_DNA"/>
</dbReference>
<evidence type="ECO:0000313" key="1">
    <source>
        <dbReference type="EMBL" id="AHB99664.1"/>
    </source>
</evidence>
<gene>
    <name evidence="1" type="ORF">GCW_02185</name>
</gene>
<organism evidence="1 2">
    <name type="scientific">Mycoplasmoides gallisepticum S6</name>
    <dbReference type="NCBI Taxonomy" id="1006581"/>
    <lineage>
        <taxon>Bacteria</taxon>
        <taxon>Bacillati</taxon>
        <taxon>Mycoplasmatota</taxon>
        <taxon>Mycoplasmoidales</taxon>
        <taxon>Mycoplasmoidaceae</taxon>
        <taxon>Mycoplasmoides</taxon>
    </lineage>
</organism>
<keyword evidence="1" id="KW-0489">Methyltransferase</keyword>
<dbReference type="InterPro" id="IPR006901">
    <property type="entry name" value="TrmK"/>
</dbReference>
<accession>A0A0F6CKP2</accession>
<dbReference type="RefSeq" id="WP_011884451.1">
    <property type="nucleotide sequence ID" value="NC_023030.2"/>
</dbReference>
<dbReference type="Proteomes" id="UP000018735">
    <property type="component" value="Chromosome"/>
</dbReference>
<dbReference type="GO" id="GO:0032259">
    <property type="term" value="P:methylation"/>
    <property type="evidence" value="ECO:0007669"/>
    <property type="project" value="UniProtKB-KW"/>
</dbReference>
<dbReference type="InterPro" id="IPR029063">
    <property type="entry name" value="SAM-dependent_MTases_sf"/>
</dbReference>
<dbReference type="KEGG" id="mgz:GCW_02185"/>
<dbReference type="SUPFAM" id="SSF53335">
    <property type="entry name" value="S-adenosyl-L-methionine-dependent methyltransferases"/>
    <property type="match status" value="1"/>
</dbReference>
<reference evidence="1 2" key="1">
    <citation type="journal article" date="2011" name="PLoS ONE">
        <title>Core proteome of the minimal cell: comparative proteomics of three mollicute species.</title>
        <authorList>
            <person name="Fisunov G.Y."/>
            <person name="Alexeev D.G."/>
            <person name="Bazaleev N.A."/>
            <person name="Ladygina V.G."/>
            <person name="Galyamina M.A."/>
            <person name="Kondratov I.G."/>
            <person name="Zhukova N.A."/>
            <person name="Serebryakova M.V."/>
            <person name="Demina I.A."/>
            <person name="Govorun V.M."/>
        </authorList>
    </citation>
    <scope>NUCLEOTIDE SEQUENCE [LARGE SCALE GENOMIC DNA]</scope>
    <source>
        <strain evidence="1 2">S6</strain>
    </source>
</reference>
<dbReference type="PANTHER" id="PTHR38451">
    <property type="entry name" value="TRNA (ADENINE(22)-N(1))-METHYLTRANSFERASE"/>
    <property type="match status" value="1"/>
</dbReference>
<dbReference type="GO" id="GO:0160105">
    <property type="term" value="F:tRNA (adenine(22)-N1)-methyltransferase activity"/>
    <property type="evidence" value="ECO:0007669"/>
    <property type="project" value="InterPro"/>
</dbReference>
<keyword evidence="1" id="KW-0808">Transferase</keyword>
<proteinExistence type="predicted"/>
<name>A0A0F6CKP2_MYCGL</name>
<dbReference type="eggNOG" id="COG2384">
    <property type="taxonomic scope" value="Bacteria"/>
</dbReference>
<evidence type="ECO:0000313" key="2">
    <source>
        <dbReference type="Proteomes" id="UP000018735"/>
    </source>
</evidence>
<sequence>MTQKIKVISQMIDDAFLVADVGCDHGHLSIELIKQNKAQYVLNVDVNLSPLKQAIANSKKIIGKERIINILNDGLSNLSIKNPIDYCVIAGLGVSKINDIINNSVVELKQLIVQPEKNHIKMRYYLTKNNYQIVDEIIVFEKNNYYLIIKAIKTEDKQDLTDTDYVIGPILKNQNSPELIGYIKQQKELIERIPVAARKKLQLIAITEYEHFLNNQWKLEESLIES</sequence>
<dbReference type="PIRSF" id="PIRSF018637">
    <property type="entry name" value="TrmK"/>
    <property type="match status" value="1"/>
</dbReference>